<protein>
    <submittedName>
        <fullName evidence="1">Uncharacterized protein</fullName>
    </submittedName>
</protein>
<accession>A0AAP4BTQ7</accession>
<dbReference type="RefSeq" id="WP_284589735.1">
    <property type="nucleotide sequence ID" value="NZ_JASNVP010000006.1"/>
</dbReference>
<sequence length="53" mass="6281">MKADVGDNSENKVFPAHLNGNTIDRLVQFFRLPTNYIQFAQVLFFQHERPTEW</sequence>
<dbReference type="AlphaFoldDB" id="A0AAP4BTQ7"/>
<dbReference type="Proteomes" id="UP001226160">
    <property type="component" value="Unassembled WGS sequence"/>
</dbReference>
<proteinExistence type="predicted"/>
<comment type="caution">
    <text evidence="1">The sequence shown here is derived from an EMBL/GenBank/DDBJ whole genome shotgun (WGS) entry which is preliminary data.</text>
</comment>
<name>A0AAP4BTQ7_9CORY</name>
<reference evidence="1" key="1">
    <citation type="submission" date="2023-05" db="EMBL/GenBank/DDBJ databases">
        <title>Metabolic capabilities are highly conserved among human nasal-associated Corynebacterium species in pangenomic analyses.</title>
        <authorList>
            <person name="Tran T.H."/>
            <person name="Roberts A.Q."/>
            <person name="Escapa I.F."/>
            <person name="Gao W."/>
            <person name="Conlan S."/>
            <person name="Kong H."/>
            <person name="Segre J.A."/>
            <person name="Kelly M.S."/>
            <person name="Lemon K.P."/>
        </authorList>
    </citation>
    <scope>NUCLEOTIDE SEQUENCE</scope>
    <source>
        <strain evidence="1">KPL2654</strain>
    </source>
</reference>
<evidence type="ECO:0000313" key="2">
    <source>
        <dbReference type="Proteomes" id="UP001226160"/>
    </source>
</evidence>
<gene>
    <name evidence="1" type="ORF">QPX54_07055</name>
</gene>
<dbReference type="EMBL" id="JASNVP010000006">
    <property type="protein sequence ID" value="MDK4326265.1"/>
    <property type="molecule type" value="Genomic_DNA"/>
</dbReference>
<organism evidence="1 2">
    <name type="scientific">Corynebacterium propinquum</name>
    <dbReference type="NCBI Taxonomy" id="43769"/>
    <lineage>
        <taxon>Bacteria</taxon>
        <taxon>Bacillati</taxon>
        <taxon>Actinomycetota</taxon>
        <taxon>Actinomycetes</taxon>
        <taxon>Mycobacteriales</taxon>
        <taxon>Corynebacteriaceae</taxon>
        <taxon>Corynebacterium</taxon>
    </lineage>
</organism>
<evidence type="ECO:0000313" key="1">
    <source>
        <dbReference type="EMBL" id="MDK4326265.1"/>
    </source>
</evidence>